<gene>
    <name evidence="1" type="ORF">DPMN_000471</name>
</gene>
<dbReference type="EMBL" id="JAIWYP010000001">
    <property type="protein sequence ID" value="KAH3876624.1"/>
    <property type="molecule type" value="Genomic_DNA"/>
</dbReference>
<sequence>MLLSRQLLFQGNVTIDTVTVTRVFTLETVTLTSGKPSTQLLFQWGNPRDSNCSSGVYLETVTVPRKCNY</sequence>
<reference evidence="1" key="1">
    <citation type="journal article" date="2019" name="bioRxiv">
        <title>The Genome of the Zebra Mussel, Dreissena polymorpha: A Resource for Invasive Species Research.</title>
        <authorList>
            <person name="McCartney M.A."/>
            <person name="Auch B."/>
            <person name="Kono T."/>
            <person name="Mallez S."/>
            <person name="Zhang Y."/>
            <person name="Obille A."/>
            <person name="Becker A."/>
            <person name="Abrahante J.E."/>
            <person name="Garbe J."/>
            <person name="Badalamenti J.P."/>
            <person name="Herman A."/>
            <person name="Mangelson H."/>
            <person name="Liachko I."/>
            <person name="Sullivan S."/>
            <person name="Sone E.D."/>
            <person name="Koren S."/>
            <person name="Silverstein K.A.T."/>
            <person name="Beckman K.B."/>
            <person name="Gohl D.M."/>
        </authorList>
    </citation>
    <scope>NUCLEOTIDE SEQUENCE</scope>
    <source>
        <strain evidence="1">Duluth1</strain>
        <tissue evidence="1">Whole animal</tissue>
    </source>
</reference>
<protein>
    <submittedName>
        <fullName evidence="1">Uncharacterized protein</fullName>
    </submittedName>
</protein>
<name>A0A9D4MJ23_DREPO</name>
<accession>A0A9D4MJ23</accession>
<organism evidence="1 2">
    <name type="scientific">Dreissena polymorpha</name>
    <name type="common">Zebra mussel</name>
    <name type="synonym">Mytilus polymorpha</name>
    <dbReference type="NCBI Taxonomy" id="45954"/>
    <lineage>
        <taxon>Eukaryota</taxon>
        <taxon>Metazoa</taxon>
        <taxon>Spiralia</taxon>
        <taxon>Lophotrochozoa</taxon>
        <taxon>Mollusca</taxon>
        <taxon>Bivalvia</taxon>
        <taxon>Autobranchia</taxon>
        <taxon>Heteroconchia</taxon>
        <taxon>Euheterodonta</taxon>
        <taxon>Imparidentia</taxon>
        <taxon>Neoheterodontei</taxon>
        <taxon>Myida</taxon>
        <taxon>Dreissenoidea</taxon>
        <taxon>Dreissenidae</taxon>
        <taxon>Dreissena</taxon>
    </lineage>
</organism>
<dbReference type="AlphaFoldDB" id="A0A9D4MJ23"/>
<dbReference type="Proteomes" id="UP000828390">
    <property type="component" value="Unassembled WGS sequence"/>
</dbReference>
<evidence type="ECO:0000313" key="2">
    <source>
        <dbReference type="Proteomes" id="UP000828390"/>
    </source>
</evidence>
<evidence type="ECO:0000313" key="1">
    <source>
        <dbReference type="EMBL" id="KAH3876624.1"/>
    </source>
</evidence>
<reference evidence="1" key="2">
    <citation type="submission" date="2020-11" db="EMBL/GenBank/DDBJ databases">
        <authorList>
            <person name="McCartney M.A."/>
            <person name="Auch B."/>
            <person name="Kono T."/>
            <person name="Mallez S."/>
            <person name="Becker A."/>
            <person name="Gohl D.M."/>
            <person name="Silverstein K.A.T."/>
            <person name="Koren S."/>
            <person name="Bechman K.B."/>
            <person name="Herman A."/>
            <person name="Abrahante J.E."/>
            <person name="Garbe J."/>
        </authorList>
    </citation>
    <scope>NUCLEOTIDE SEQUENCE</scope>
    <source>
        <strain evidence="1">Duluth1</strain>
        <tissue evidence="1">Whole animal</tissue>
    </source>
</reference>
<proteinExistence type="predicted"/>
<keyword evidence="2" id="KW-1185">Reference proteome</keyword>
<comment type="caution">
    <text evidence="1">The sequence shown here is derived from an EMBL/GenBank/DDBJ whole genome shotgun (WGS) entry which is preliminary data.</text>
</comment>